<evidence type="ECO:0000313" key="2">
    <source>
        <dbReference type="EMBL" id="GLS01203.1"/>
    </source>
</evidence>
<keyword evidence="1" id="KW-1133">Transmembrane helix</keyword>
<sequence>MKLLRFIVVLAVIGYAGWLAWPFISPFLEGAGPDAAASRMGAEAQSGGDLFGFLPAWTLWVGAVGLYLVAALMLGSGNPKAAVAYFLGFIADAVLRLALQQGGGDPAARSAGPTTMAAPEAMGGLPVDPVWLVLGAVFLLGLLVVVASRRIRRKREAGQLNF</sequence>
<feature type="transmembrane region" description="Helical" evidence="1">
    <location>
        <begin position="129"/>
        <end position="147"/>
    </location>
</feature>
<name>A0ABQ6BMU0_9CAUL</name>
<evidence type="ECO:0000313" key="3">
    <source>
        <dbReference type="Proteomes" id="UP001156921"/>
    </source>
</evidence>
<feature type="transmembrane region" description="Helical" evidence="1">
    <location>
        <begin position="57"/>
        <end position="75"/>
    </location>
</feature>
<protein>
    <submittedName>
        <fullName evidence="2">Uncharacterized protein</fullName>
    </submittedName>
</protein>
<dbReference type="RefSeq" id="WP_284222058.1">
    <property type="nucleotide sequence ID" value="NZ_BSOY01000020.1"/>
</dbReference>
<feature type="transmembrane region" description="Helical" evidence="1">
    <location>
        <begin position="82"/>
        <end position="99"/>
    </location>
</feature>
<reference evidence="3" key="1">
    <citation type="journal article" date="2019" name="Int. J. Syst. Evol. Microbiol.">
        <title>The Global Catalogue of Microorganisms (GCM) 10K type strain sequencing project: providing services to taxonomists for standard genome sequencing and annotation.</title>
        <authorList>
            <consortium name="The Broad Institute Genomics Platform"/>
            <consortium name="The Broad Institute Genome Sequencing Center for Infectious Disease"/>
            <person name="Wu L."/>
            <person name="Ma J."/>
        </authorList>
    </citation>
    <scope>NUCLEOTIDE SEQUENCE [LARGE SCALE GENOMIC DNA]</scope>
    <source>
        <strain evidence="3">NBRC 110107</strain>
    </source>
</reference>
<keyword evidence="1" id="KW-0812">Transmembrane</keyword>
<accession>A0ABQ6BMU0</accession>
<comment type="caution">
    <text evidence="2">The sequence shown here is derived from an EMBL/GenBank/DDBJ whole genome shotgun (WGS) entry which is preliminary data.</text>
</comment>
<gene>
    <name evidence="2" type="ORF">GCM10007859_12140</name>
</gene>
<dbReference type="Proteomes" id="UP001156921">
    <property type="component" value="Unassembled WGS sequence"/>
</dbReference>
<feature type="transmembrane region" description="Helical" evidence="1">
    <location>
        <begin position="7"/>
        <end position="24"/>
    </location>
</feature>
<keyword evidence="1" id="KW-0472">Membrane</keyword>
<evidence type="ECO:0000256" key="1">
    <source>
        <dbReference type="SAM" id="Phobius"/>
    </source>
</evidence>
<organism evidence="2 3">
    <name type="scientific">Brevundimonas denitrificans</name>
    <dbReference type="NCBI Taxonomy" id="1443434"/>
    <lineage>
        <taxon>Bacteria</taxon>
        <taxon>Pseudomonadati</taxon>
        <taxon>Pseudomonadota</taxon>
        <taxon>Alphaproteobacteria</taxon>
        <taxon>Caulobacterales</taxon>
        <taxon>Caulobacteraceae</taxon>
        <taxon>Brevundimonas</taxon>
    </lineage>
</organism>
<dbReference type="EMBL" id="BSOY01000020">
    <property type="protein sequence ID" value="GLS01203.1"/>
    <property type="molecule type" value="Genomic_DNA"/>
</dbReference>
<keyword evidence="3" id="KW-1185">Reference proteome</keyword>
<proteinExistence type="predicted"/>